<dbReference type="EMBL" id="LAZR01037745">
    <property type="protein sequence ID" value="KKL21407.1"/>
    <property type="molecule type" value="Genomic_DNA"/>
</dbReference>
<gene>
    <name evidence="1" type="ORF">LCGC14_2445760</name>
</gene>
<evidence type="ECO:0000313" key="1">
    <source>
        <dbReference type="EMBL" id="KKL21407.1"/>
    </source>
</evidence>
<dbReference type="AlphaFoldDB" id="A0A0F9C537"/>
<name>A0A0F9C537_9ZZZZ</name>
<reference evidence="1" key="1">
    <citation type="journal article" date="2015" name="Nature">
        <title>Complex archaea that bridge the gap between prokaryotes and eukaryotes.</title>
        <authorList>
            <person name="Spang A."/>
            <person name="Saw J.H."/>
            <person name="Jorgensen S.L."/>
            <person name="Zaremba-Niedzwiedzka K."/>
            <person name="Martijn J."/>
            <person name="Lind A.E."/>
            <person name="van Eijk R."/>
            <person name="Schleper C."/>
            <person name="Guy L."/>
            <person name="Ettema T.J."/>
        </authorList>
    </citation>
    <scope>NUCLEOTIDE SEQUENCE</scope>
</reference>
<proteinExistence type="predicted"/>
<comment type="caution">
    <text evidence="1">The sequence shown here is derived from an EMBL/GenBank/DDBJ whole genome shotgun (WGS) entry which is preliminary data.</text>
</comment>
<protein>
    <submittedName>
        <fullName evidence="1">Uncharacterized protein</fullName>
    </submittedName>
</protein>
<dbReference type="Pfam" id="PF17236">
    <property type="entry name" value="SU10_MCP"/>
    <property type="match status" value="1"/>
</dbReference>
<dbReference type="InterPro" id="IPR035198">
    <property type="entry name" value="SU10_MCP"/>
</dbReference>
<accession>A0A0F9C537</accession>
<organism evidence="1">
    <name type="scientific">marine sediment metagenome</name>
    <dbReference type="NCBI Taxonomy" id="412755"/>
    <lineage>
        <taxon>unclassified sequences</taxon>
        <taxon>metagenomes</taxon>
        <taxon>ecological metagenomes</taxon>
    </lineage>
</organism>
<sequence>MATLTVIGTGGSANLPVTNELKIDLWKKRQTAFGAIAPLTKILSRLAVNSAHNFEIDVIEENEMPTVVIVATTESSVSTTIVVQAYGTTLVADTQLFNPRTNDIRTVDTTPTTQSVTVTISQAGTTSSAVWVAGDPIEVLPPQLAENDETLRPVSVQSSRVFNYQQLAKLQYAITRLNDELTTNFGGPGEFRQMLKRQKLREFTEKTEKLKMFGGRGTSGSGASIKRASGGLNHFLRTGSLFKNFNGTFTESGWDNWLGDYSDQNPDKDFVDFLCAPNILRQINYFAKDKIRISPQAKMYGLNYMGIATETGKTVQECQRRILELERTIKEMKDA</sequence>